<keyword evidence="2" id="KW-0812">Transmembrane</keyword>
<dbReference type="AlphaFoldDB" id="A0A2S2NIQ6"/>
<reference evidence="3" key="1">
    <citation type="submission" date="2018-04" db="EMBL/GenBank/DDBJ databases">
        <title>Transcriptome of Schizaphis graminum biotype I.</title>
        <authorList>
            <person name="Scully E.D."/>
            <person name="Geib S.M."/>
            <person name="Palmer N.A."/>
            <person name="Koch K."/>
            <person name="Bradshaw J."/>
            <person name="Heng-Moss T."/>
            <person name="Sarath G."/>
        </authorList>
    </citation>
    <scope>NUCLEOTIDE SEQUENCE</scope>
</reference>
<evidence type="ECO:0000256" key="1">
    <source>
        <dbReference type="SAM" id="MobiDB-lite"/>
    </source>
</evidence>
<proteinExistence type="predicted"/>
<accession>A0A2S2NIQ6</accession>
<name>A0A2S2NIQ6_SCHGA</name>
<feature type="region of interest" description="Disordered" evidence="1">
    <location>
        <begin position="90"/>
        <end position="146"/>
    </location>
</feature>
<dbReference type="EMBL" id="GGMR01004441">
    <property type="protein sequence ID" value="MBY17060.1"/>
    <property type="molecule type" value="Transcribed_RNA"/>
</dbReference>
<organism evidence="3">
    <name type="scientific">Schizaphis graminum</name>
    <name type="common">Green bug aphid</name>
    <dbReference type="NCBI Taxonomy" id="13262"/>
    <lineage>
        <taxon>Eukaryota</taxon>
        <taxon>Metazoa</taxon>
        <taxon>Ecdysozoa</taxon>
        <taxon>Arthropoda</taxon>
        <taxon>Hexapoda</taxon>
        <taxon>Insecta</taxon>
        <taxon>Pterygota</taxon>
        <taxon>Neoptera</taxon>
        <taxon>Paraneoptera</taxon>
        <taxon>Hemiptera</taxon>
        <taxon>Sternorrhyncha</taxon>
        <taxon>Aphidomorpha</taxon>
        <taxon>Aphidoidea</taxon>
        <taxon>Aphididae</taxon>
        <taxon>Aphidini</taxon>
        <taxon>Schizaphis</taxon>
    </lineage>
</organism>
<feature type="transmembrane region" description="Helical" evidence="2">
    <location>
        <begin position="36"/>
        <end position="66"/>
    </location>
</feature>
<gene>
    <name evidence="3" type="ORF">g.128675</name>
</gene>
<protein>
    <submittedName>
        <fullName evidence="3">Uncharacterized protein</fullName>
    </submittedName>
</protein>
<evidence type="ECO:0000313" key="3">
    <source>
        <dbReference type="EMBL" id="MBY17060.1"/>
    </source>
</evidence>
<feature type="compositionally biased region" description="Polar residues" evidence="1">
    <location>
        <begin position="112"/>
        <end position="121"/>
    </location>
</feature>
<sequence length="234" mass="25562">MIACGKSGDDDDDDDGTPKSRSGCARRTRQADWTMLVHGMCAAIIALTMLRILPAFAACLVCMCFLRSPVFRTRSCGLLRLLRVRGRRSAKANDGNIGTGHGGRPAPRRSSLAPQAPSTSGDEVPPATPPSTSGGEVLPRSPSTNSLPVVKRSLRLLMPVMRDIQRSVVIRPKRSRWSSLRRCRDNVSKSTVTTVTAYCDDIITKTVETVSSYRADNDAVHCSRYLVCATREQR</sequence>
<feature type="region of interest" description="Disordered" evidence="1">
    <location>
        <begin position="1"/>
        <end position="24"/>
    </location>
</feature>
<keyword evidence="2" id="KW-0472">Membrane</keyword>
<keyword evidence="2" id="KW-1133">Transmembrane helix</keyword>
<evidence type="ECO:0000256" key="2">
    <source>
        <dbReference type="SAM" id="Phobius"/>
    </source>
</evidence>